<reference evidence="3 4" key="1">
    <citation type="submission" date="2023-05" db="EMBL/GenBank/DDBJ databases">
        <title>Novel species of genus Flectobacillus isolated from stream in China.</title>
        <authorList>
            <person name="Lu H."/>
        </authorList>
    </citation>
    <scope>NUCLEOTIDE SEQUENCE [LARGE SCALE GENOMIC DNA]</scope>
    <source>
        <strain evidence="3 4">KCTC 42575</strain>
    </source>
</reference>
<proteinExistence type="predicted"/>
<evidence type="ECO:0000313" key="3">
    <source>
        <dbReference type="EMBL" id="MDI9861814.1"/>
    </source>
</evidence>
<accession>A0ABT6YDZ1</accession>
<dbReference type="SUPFAM" id="SSF49464">
    <property type="entry name" value="Carboxypeptidase regulatory domain-like"/>
    <property type="match status" value="1"/>
</dbReference>
<protein>
    <submittedName>
        <fullName evidence="3">TonB-dependent receptor</fullName>
    </submittedName>
</protein>
<keyword evidence="4" id="KW-1185">Reference proteome</keyword>
<name>A0ABT6YDZ1_9BACT</name>
<dbReference type="SUPFAM" id="SSF56935">
    <property type="entry name" value="Porins"/>
    <property type="match status" value="1"/>
</dbReference>
<dbReference type="EMBL" id="JASHIF010000022">
    <property type="protein sequence ID" value="MDI9861814.1"/>
    <property type="molecule type" value="Genomic_DNA"/>
</dbReference>
<feature type="chain" id="PRO_5045920507" evidence="1">
    <location>
        <begin position="21"/>
        <end position="934"/>
    </location>
</feature>
<gene>
    <name evidence="3" type="ORF">QM524_21515</name>
</gene>
<organism evidence="3 4">
    <name type="scientific">Flectobacillus roseus</name>
    <dbReference type="NCBI Taxonomy" id="502259"/>
    <lineage>
        <taxon>Bacteria</taxon>
        <taxon>Pseudomonadati</taxon>
        <taxon>Bacteroidota</taxon>
        <taxon>Cytophagia</taxon>
        <taxon>Cytophagales</taxon>
        <taxon>Flectobacillaceae</taxon>
        <taxon>Flectobacillus</taxon>
    </lineage>
</organism>
<evidence type="ECO:0000313" key="4">
    <source>
        <dbReference type="Proteomes" id="UP001236507"/>
    </source>
</evidence>
<dbReference type="InterPro" id="IPR008969">
    <property type="entry name" value="CarboxyPept-like_regulatory"/>
</dbReference>
<feature type="domain" description="Outer membrane protein beta-barrel" evidence="2">
    <location>
        <begin position="460"/>
        <end position="763"/>
    </location>
</feature>
<evidence type="ECO:0000259" key="2">
    <source>
        <dbReference type="Pfam" id="PF14905"/>
    </source>
</evidence>
<keyword evidence="1" id="KW-0732">Signal</keyword>
<evidence type="ECO:0000256" key="1">
    <source>
        <dbReference type="SAM" id="SignalP"/>
    </source>
</evidence>
<dbReference type="RefSeq" id="WP_283346168.1">
    <property type="nucleotide sequence ID" value="NZ_JASHIF010000022.1"/>
</dbReference>
<dbReference type="Proteomes" id="UP001236507">
    <property type="component" value="Unassembled WGS sequence"/>
</dbReference>
<feature type="signal peptide" evidence="1">
    <location>
        <begin position="1"/>
        <end position="20"/>
    </location>
</feature>
<dbReference type="InterPro" id="IPR041700">
    <property type="entry name" value="OMP_b-brl_3"/>
</dbReference>
<dbReference type="Pfam" id="PF14905">
    <property type="entry name" value="OMP_b-brl_3"/>
    <property type="match status" value="1"/>
</dbReference>
<comment type="caution">
    <text evidence="3">The sequence shown here is derived from an EMBL/GenBank/DDBJ whole genome shotgun (WGS) entry which is preliminary data.</text>
</comment>
<sequence length="934" mass="104899">MNKSLVLLIALFFTCTNLFAQNPARVTIRGVVQDTSAMTLTGATVMLLQPKDSSLVNFARANDKGSFEFRNVKNASYLLKISYVGFLPYQQKLKEFPSEVNDLGPIKIKPIAKELLEVVVKTAKAPLSIKGDTVEYNAASFKVPPGSSVEDLLRRLPGIEVDASGNIKAQGKDVKRVLVDGKTFFGDDPKAATKNLGAETISKVQVYNGKSDQALLTGADDGKKEKTINLELKDEFKKGAFGKITAAVGTSDRGVLRGNYNRFNKKEQFSVLGYANNINETGVNWSDYGEFKGNNSFNSNDNGDFGFGNGNRFYYMEGDYLNNFDGKGFTNNFGTGVNYNYTHQKTKFSSSYFYNQTKLNLDQYQSTKTFLQNSNFTTLDTNNTVSFRNSHSVAARLEQMLDSSNTIIAKTNLRFSGSNSNVNQVQQYLNNSEDVQNRINMNNGSNFNGYNFNFTAIYRHKFKKKGRTFAASSTLSTSSTDGTDNIRSLTRFFNATNVNDQIRAISQLNQNANTTTMIKAGVNYLEPLSKKVYWESFYNFNNSGQNVGRDAFNGNLESQRYDSLSTYYQNQITYNRVGSGLRFSNDGINLSFGLAVLQYDLDGKVYPQKGKPLTANISKQYQALTPNFSANIEFKNNAYMGFNYTLNVEAPSITDLQPVVQNNNPFYITSGNQDLLPAKNHELSFDISKFDPATFASIGIWSSYRYYLSQIVYSQTVDANFVTRTRPENMSGGKNFNLGMYSSFPIIKTKWTMNLSGNINTSNTPTIVNTVVNQTNNKNYTINAGFSITPSEKLIMNIEGNLGFNNISYTIENNQNQNIRTKGLSTSVKWNFAKKTFFETSFDYNSYRNDRFGFDQEIPILNASVRRLFMKENRMEVRLAAFDIFNKRQSIVQTGYLNTVSNQQALTLARYFMLSLTYNLKGHSDKLKKNGGFF</sequence>
<keyword evidence="3" id="KW-0675">Receptor</keyword>
<dbReference type="Pfam" id="PF13620">
    <property type="entry name" value="CarboxypepD_reg"/>
    <property type="match status" value="1"/>
</dbReference>